<accession>A0A3P1BE09</accession>
<evidence type="ECO:0000256" key="3">
    <source>
        <dbReference type="ARBA" id="ARBA00023136"/>
    </source>
</evidence>
<dbReference type="CDD" id="cd06225">
    <property type="entry name" value="HAMP"/>
    <property type="match status" value="1"/>
</dbReference>
<accession>A0A1Y5YZ42</accession>
<comment type="similarity">
    <text evidence="5">Belongs to the methyl-accepting chemotaxis (MCP) protein family.</text>
</comment>
<feature type="domain" description="Methyl-accepting transducer" evidence="9">
    <location>
        <begin position="276"/>
        <end position="512"/>
    </location>
</feature>
<keyword evidence="3 8" id="KW-0472">Membrane</keyword>
<evidence type="ECO:0000256" key="1">
    <source>
        <dbReference type="ARBA" id="ARBA00004236"/>
    </source>
</evidence>
<reference evidence="12" key="1">
    <citation type="submission" date="2017-04" db="EMBL/GenBank/DDBJ databases">
        <authorList>
            <person name="Afonso C.L."/>
            <person name="Miller P.J."/>
            <person name="Scott M.A."/>
            <person name="Spackman E."/>
            <person name="Goraichik I."/>
            <person name="Dimitrov K.M."/>
            <person name="Suarez D.L."/>
            <person name="Swayne D.E."/>
        </authorList>
    </citation>
    <scope>NUCLEOTIDE SEQUENCE [LARGE SCALE GENOMIC DNA]</scope>
    <source>
        <strain evidence="12">16-00191</strain>
    </source>
</reference>
<evidence type="ECO:0000256" key="8">
    <source>
        <dbReference type="SAM" id="Phobius"/>
    </source>
</evidence>
<comment type="subcellular location">
    <subcellularLocation>
        <location evidence="1">Cell membrane</location>
    </subcellularLocation>
</comment>
<dbReference type="EMBL" id="FWZB01000022">
    <property type="protein sequence ID" value="SMD70881.1"/>
    <property type="molecule type" value="Genomic_DNA"/>
</dbReference>
<feature type="domain" description="HAMP" evidence="10">
    <location>
        <begin position="203"/>
        <end position="257"/>
    </location>
</feature>
<keyword evidence="8" id="KW-1133">Transmembrane helix</keyword>
<dbReference type="InterPro" id="IPR003660">
    <property type="entry name" value="HAMP_dom"/>
</dbReference>
<dbReference type="SMART" id="SM00283">
    <property type="entry name" value="MA"/>
    <property type="match status" value="1"/>
</dbReference>
<evidence type="ECO:0000313" key="11">
    <source>
        <dbReference type="EMBL" id="QHH90311.1"/>
    </source>
</evidence>
<dbReference type="CDD" id="cd11386">
    <property type="entry name" value="MCP_signal"/>
    <property type="match status" value="1"/>
</dbReference>
<dbReference type="Gene3D" id="6.10.340.10">
    <property type="match status" value="1"/>
</dbReference>
<dbReference type="GO" id="GO:0005886">
    <property type="term" value="C:plasma membrane"/>
    <property type="evidence" value="ECO:0007669"/>
    <property type="project" value="UniProtKB-SubCell"/>
</dbReference>
<evidence type="ECO:0000256" key="7">
    <source>
        <dbReference type="SAM" id="Coils"/>
    </source>
</evidence>
<keyword evidence="8" id="KW-0812">Transmembrane</keyword>
<evidence type="ECO:0000256" key="2">
    <source>
        <dbReference type="ARBA" id="ARBA00022475"/>
    </source>
</evidence>
<organism evidence="12 13">
    <name type="scientific">Bacillus pacificus</name>
    <dbReference type="NCBI Taxonomy" id="2026187"/>
    <lineage>
        <taxon>Bacteria</taxon>
        <taxon>Bacillati</taxon>
        <taxon>Bacillota</taxon>
        <taxon>Bacilli</taxon>
        <taxon>Bacillales</taxon>
        <taxon>Bacillaceae</taxon>
        <taxon>Bacillus</taxon>
        <taxon>Bacillus cereus group</taxon>
    </lineage>
</organism>
<gene>
    <name evidence="12" type="primary">mcpB_2</name>
    <name evidence="12" type="ORF">BACERE00191_00745</name>
    <name evidence="11" type="ORF">FPL01_17305</name>
</gene>
<protein>
    <submittedName>
        <fullName evidence="11 12">Methyl-accepting chemotaxis protein</fullName>
    </submittedName>
</protein>
<dbReference type="PROSITE" id="PS50111">
    <property type="entry name" value="CHEMOTAXIS_TRANSDUC_2"/>
    <property type="match status" value="1"/>
</dbReference>
<reference evidence="13" key="2">
    <citation type="submission" date="2017-04" db="EMBL/GenBank/DDBJ databases">
        <authorList>
            <person name="Criscuolo A."/>
        </authorList>
    </citation>
    <scope>NUCLEOTIDE SEQUENCE [LARGE SCALE GENOMIC DNA]</scope>
</reference>
<dbReference type="GO" id="GO:0007165">
    <property type="term" value="P:signal transduction"/>
    <property type="evidence" value="ECO:0007669"/>
    <property type="project" value="UniProtKB-KW"/>
</dbReference>
<dbReference type="Pfam" id="PF00672">
    <property type="entry name" value="HAMP"/>
    <property type="match status" value="1"/>
</dbReference>
<dbReference type="RefSeq" id="WP_000008435.1">
    <property type="nucleotide sequence ID" value="NZ_CP093424.1"/>
</dbReference>
<keyword evidence="7" id="KW-0175">Coiled coil</keyword>
<evidence type="ECO:0000313" key="12">
    <source>
        <dbReference type="EMBL" id="SMD70881.1"/>
    </source>
</evidence>
<evidence type="ECO:0000256" key="5">
    <source>
        <dbReference type="ARBA" id="ARBA00029447"/>
    </source>
</evidence>
<evidence type="ECO:0000259" key="10">
    <source>
        <dbReference type="PROSITE" id="PS50885"/>
    </source>
</evidence>
<dbReference type="SUPFAM" id="SSF58104">
    <property type="entry name" value="Methyl-accepting chemotaxis protein (MCP) signaling domain"/>
    <property type="match status" value="1"/>
</dbReference>
<dbReference type="FunFam" id="1.10.287.950:FF:000001">
    <property type="entry name" value="Methyl-accepting chemotaxis sensory transducer"/>
    <property type="match status" value="1"/>
</dbReference>
<keyword evidence="14" id="KW-1185">Reference proteome</keyword>
<feature type="coiled-coil region" evidence="7">
    <location>
        <begin position="536"/>
        <end position="563"/>
    </location>
</feature>
<evidence type="ECO:0000313" key="14">
    <source>
        <dbReference type="Proteomes" id="UP000464796"/>
    </source>
</evidence>
<dbReference type="SMART" id="SM00304">
    <property type="entry name" value="HAMP"/>
    <property type="match status" value="1"/>
</dbReference>
<dbReference type="PANTHER" id="PTHR32089">
    <property type="entry name" value="METHYL-ACCEPTING CHEMOTAXIS PROTEIN MCPB"/>
    <property type="match status" value="1"/>
</dbReference>
<evidence type="ECO:0000259" key="9">
    <source>
        <dbReference type="PROSITE" id="PS50111"/>
    </source>
</evidence>
<dbReference type="Proteomes" id="UP000464796">
    <property type="component" value="Chromosome"/>
</dbReference>
<feature type="transmembrane region" description="Helical" evidence="8">
    <location>
        <begin position="181"/>
        <end position="201"/>
    </location>
</feature>
<keyword evidence="4 6" id="KW-0807">Transducer</keyword>
<name>A0A3P1BE09_9BACI</name>
<dbReference type="Proteomes" id="UP000194499">
    <property type="component" value="Unassembled WGS sequence"/>
</dbReference>
<dbReference type="Pfam" id="PF00015">
    <property type="entry name" value="MCPsignal"/>
    <property type="match status" value="1"/>
</dbReference>
<reference evidence="11 14" key="3">
    <citation type="submission" date="2019-07" db="EMBL/GenBank/DDBJ databases">
        <authorList>
            <person name="Yu W.S."/>
            <person name="Cheong H.-M."/>
            <person name="Choi Y."/>
            <person name="Hwang K.J."/>
            <person name="Jung K."/>
            <person name="Lee S."/>
            <person name="Choi C."/>
        </authorList>
    </citation>
    <scope>NUCLEOTIDE SEQUENCE [LARGE SCALE GENOMIC DNA]</scope>
    <source>
        <strain evidence="11 14">NCCP 15909</strain>
    </source>
</reference>
<dbReference type="AlphaFoldDB" id="A0A3P1BE09"/>
<dbReference type="PROSITE" id="PS50885">
    <property type="entry name" value="HAMP"/>
    <property type="match status" value="1"/>
</dbReference>
<sequence>MSFISIRKKLMFMMGTICALFGIALAFILFFAIDQSRQAEALQKEISPLATQLKERGDAYQVQLSALRGYLLQHDQVELDKFNEMSKLLEDKKNELLSNPNLSQSVKSTMESGSAWRKFIEEKVFPLAKEQKWEEALQVAYAENGTVYKVIGDFTNYSNEQAKLRDQSIAKIDQSSLQIEYVVFLSLVICIIVAITLAWWFSGKLVKPIQQIDSKLKELSSQEGDLTARLQVNSNDEIGTIATSFNKMLENLQHIINRVQKTSVEVQNASENMLEKTNISREATIKVQSSMSSLNASIQSQSASMEESSTAMDDMTVSVQRIAESASSVTELAVATSEQANDGNTVIQKSVSQMTTIHDAVNATSEVVERLITHTKYIDTAVQSISNIAEQTNLLALNASIEAARAGEQGKGFAVVADEVRKLAEQSKTAATDINQLLHQIQQDTETANSMMSQGRSEASEGIHVIREAGNSFTTIVEQVNKVSTQMQDISATAEEMAASAEEMNASLNNIASISTEVSSETAATAQSAEKKVVTMNEMTQTAKQMKQTVEELDQLVSHFKTE</sequence>
<dbReference type="PANTHER" id="PTHR32089:SF112">
    <property type="entry name" value="LYSOZYME-LIKE PROTEIN-RELATED"/>
    <property type="match status" value="1"/>
</dbReference>
<dbReference type="Gene3D" id="1.10.287.950">
    <property type="entry name" value="Methyl-accepting chemotaxis protein"/>
    <property type="match status" value="1"/>
</dbReference>
<evidence type="ECO:0000256" key="6">
    <source>
        <dbReference type="PROSITE-ProRule" id="PRU00284"/>
    </source>
</evidence>
<evidence type="ECO:0000313" key="13">
    <source>
        <dbReference type="Proteomes" id="UP000194499"/>
    </source>
</evidence>
<evidence type="ECO:0000256" key="4">
    <source>
        <dbReference type="ARBA" id="ARBA00023224"/>
    </source>
</evidence>
<keyword evidence="2" id="KW-1003">Cell membrane</keyword>
<dbReference type="EMBL" id="CP041979">
    <property type="protein sequence ID" value="QHH90311.1"/>
    <property type="molecule type" value="Genomic_DNA"/>
</dbReference>
<dbReference type="InterPro" id="IPR004089">
    <property type="entry name" value="MCPsignal_dom"/>
</dbReference>
<proteinExistence type="inferred from homology"/>
<dbReference type="GO" id="GO:0006935">
    <property type="term" value="P:chemotaxis"/>
    <property type="evidence" value="ECO:0007669"/>
    <property type="project" value="UniProtKB-ARBA"/>
</dbReference>